<sequence length="92" mass="10273">MFHVCSPNLTSFTVEGLTRRKSPPLEAFVHCQIFPSKLSSDQALYRSTESLLCYASPKLSSIQALHRSTEGLKCCAPLKPSKLFTAPPKYKR</sequence>
<keyword evidence="2" id="KW-1185">Reference proteome</keyword>
<gene>
    <name evidence="1" type="ORF">HUJ06_023621</name>
</gene>
<organism evidence="1 2">
    <name type="scientific">Nelumbo nucifera</name>
    <name type="common">Sacred lotus</name>
    <dbReference type="NCBI Taxonomy" id="4432"/>
    <lineage>
        <taxon>Eukaryota</taxon>
        <taxon>Viridiplantae</taxon>
        <taxon>Streptophyta</taxon>
        <taxon>Embryophyta</taxon>
        <taxon>Tracheophyta</taxon>
        <taxon>Spermatophyta</taxon>
        <taxon>Magnoliopsida</taxon>
        <taxon>Proteales</taxon>
        <taxon>Nelumbonaceae</taxon>
        <taxon>Nelumbo</taxon>
    </lineage>
</organism>
<accession>A0A822XXP0</accession>
<comment type="caution">
    <text evidence="1">The sequence shown here is derived from an EMBL/GenBank/DDBJ whole genome shotgun (WGS) entry which is preliminary data.</text>
</comment>
<evidence type="ECO:0000313" key="2">
    <source>
        <dbReference type="Proteomes" id="UP000607653"/>
    </source>
</evidence>
<dbReference type="AlphaFoldDB" id="A0A822XXP0"/>
<evidence type="ECO:0000313" key="1">
    <source>
        <dbReference type="EMBL" id="DAD22158.1"/>
    </source>
</evidence>
<proteinExistence type="predicted"/>
<dbReference type="Proteomes" id="UP000607653">
    <property type="component" value="Unassembled WGS sequence"/>
</dbReference>
<dbReference type="EMBL" id="DUZY01000001">
    <property type="protein sequence ID" value="DAD22158.1"/>
    <property type="molecule type" value="Genomic_DNA"/>
</dbReference>
<protein>
    <submittedName>
        <fullName evidence="1">Uncharacterized protein</fullName>
    </submittedName>
</protein>
<reference evidence="1 2" key="1">
    <citation type="journal article" date="2020" name="Mol. Biol. Evol.">
        <title>Distinct Expression and Methylation Patterns for Genes with Different Fates following a Single Whole-Genome Duplication in Flowering Plants.</title>
        <authorList>
            <person name="Shi T."/>
            <person name="Rahmani R.S."/>
            <person name="Gugger P.F."/>
            <person name="Wang M."/>
            <person name="Li H."/>
            <person name="Zhang Y."/>
            <person name="Li Z."/>
            <person name="Wang Q."/>
            <person name="Van de Peer Y."/>
            <person name="Marchal K."/>
            <person name="Chen J."/>
        </authorList>
    </citation>
    <scope>NUCLEOTIDE SEQUENCE [LARGE SCALE GENOMIC DNA]</scope>
    <source>
        <tissue evidence="1">Leaf</tissue>
    </source>
</reference>
<name>A0A822XXP0_NELNU</name>